<protein>
    <recommendedName>
        <fullName evidence="3">TraB/GumN family protein</fullName>
    </recommendedName>
</protein>
<proteinExistence type="predicted"/>
<dbReference type="Proteomes" id="UP000441399">
    <property type="component" value="Unassembled WGS sequence"/>
</dbReference>
<dbReference type="InterPro" id="IPR002816">
    <property type="entry name" value="TraB/PrgY/GumN_fam"/>
</dbReference>
<gene>
    <name evidence="1" type="ORF">OPDIPICF_03163</name>
</gene>
<organism evidence="1 2">
    <name type="scientific">BD1-7 clade bacterium</name>
    <dbReference type="NCBI Taxonomy" id="2029982"/>
    <lineage>
        <taxon>Bacteria</taxon>
        <taxon>Pseudomonadati</taxon>
        <taxon>Pseudomonadota</taxon>
        <taxon>Gammaproteobacteria</taxon>
        <taxon>Cellvibrionales</taxon>
        <taxon>Spongiibacteraceae</taxon>
        <taxon>BD1-7 clade</taxon>
    </lineage>
</organism>
<keyword evidence="2" id="KW-1185">Reference proteome</keyword>
<dbReference type="AlphaFoldDB" id="A0A5S9QXH2"/>
<dbReference type="CDD" id="cd14789">
    <property type="entry name" value="Tiki"/>
    <property type="match status" value="1"/>
</dbReference>
<dbReference type="PANTHER" id="PTHR40590:SF1">
    <property type="entry name" value="CYTOPLASMIC PROTEIN"/>
    <property type="match status" value="1"/>
</dbReference>
<evidence type="ECO:0000313" key="1">
    <source>
        <dbReference type="EMBL" id="CAA0124580.1"/>
    </source>
</evidence>
<accession>A0A5S9QXH2</accession>
<evidence type="ECO:0008006" key="3">
    <source>
        <dbReference type="Google" id="ProtNLM"/>
    </source>
</evidence>
<dbReference type="OrthoDB" id="357294at2"/>
<reference evidence="1 2" key="1">
    <citation type="submission" date="2019-11" db="EMBL/GenBank/DDBJ databases">
        <authorList>
            <person name="Holert J."/>
        </authorList>
    </citation>
    <scope>NUCLEOTIDE SEQUENCE [LARGE SCALE GENOMIC DNA]</scope>
    <source>
        <strain evidence="1">SB11_3</strain>
    </source>
</reference>
<dbReference type="PANTHER" id="PTHR40590">
    <property type="entry name" value="CYTOPLASMIC PROTEIN-RELATED"/>
    <property type="match status" value="1"/>
</dbReference>
<evidence type="ECO:0000313" key="2">
    <source>
        <dbReference type="Proteomes" id="UP000441399"/>
    </source>
</evidence>
<name>A0A5S9QXH2_9GAMM</name>
<dbReference type="InterPro" id="IPR047111">
    <property type="entry name" value="YbaP-like"/>
</dbReference>
<sequence length="312" mass="34936">MPALFKAPVSLIACLYHQLFCALCVRSRRLLGTFLLLAFANISLAESPVWRISDAEKSFYIGGTIHVLRASDYPLPEAFDEAYSKTSTVVLEVDVDSISQARFESLVLSQVFYPPNENLKQHLNKRAFRALSAYCRSVDIPVESLLKMRPGLVVSTISITELQKLGADQDGVDTWFSAKAWRDGKAVEGLETVEQQIEFLANLGTGNESRIILQTLEELEQLPGELNALTSAWRKGDLALLDELVIAPMKKDYPQVYEQLLLKRNQQWLPLLEGFLASDRVEFVLVGAAHLAGDKGLIEQLRKRGYQVEQLP</sequence>
<dbReference type="Pfam" id="PF01963">
    <property type="entry name" value="TraB_PrgY_gumN"/>
    <property type="match status" value="1"/>
</dbReference>
<dbReference type="EMBL" id="CACSIO010000060">
    <property type="protein sequence ID" value="CAA0124580.1"/>
    <property type="molecule type" value="Genomic_DNA"/>
</dbReference>